<evidence type="ECO:0000256" key="2">
    <source>
        <dbReference type="SAM" id="SignalP"/>
    </source>
</evidence>
<comment type="caution">
    <text evidence="3">The sequence shown here is derived from an EMBL/GenBank/DDBJ whole genome shotgun (WGS) entry which is preliminary data.</text>
</comment>
<dbReference type="AlphaFoldDB" id="A0A841YHU7"/>
<dbReference type="RefSeq" id="WP_185363548.1">
    <property type="nucleotide sequence ID" value="NZ_JAARPY010000020.1"/>
</dbReference>
<feature type="compositionally biased region" description="Basic and acidic residues" evidence="1">
    <location>
        <begin position="592"/>
        <end position="604"/>
    </location>
</feature>
<evidence type="ECO:0000256" key="1">
    <source>
        <dbReference type="SAM" id="MobiDB-lite"/>
    </source>
</evidence>
<feature type="region of interest" description="Disordered" evidence="1">
    <location>
        <begin position="592"/>
        <end position="620"/>
    </location>
</feature>
<name>A0A841YHU7_9LIST</name>
<feature type="compositionally biased region" description="Polar residues" evidence="1">
    <location>
        <begin position="608"/>
        <end position="620"/>
    </location>
</feature>
<dbReference type="Gene3D" id="2.60.40.740">
    <property type="match status" value="2"/>
</dbReference>
<gene>
    <name evidence="3" type="ORF">HB844_13740</name>
</gene>
<organism evidence="3 4">
    <name type="scientific">Listeria fleischmannii</name>
    <dbReference type="NCBI Taxonomy" id="1069827"/>
    <lineage>
        <taxon>Bacteria</taxon>
        <taxon>Bacillati</taxon>
        <taxon>Bacillota</taxon>
        <taxon>Bacilli</taxon>
        <taxon>Bacillales</taxon>
        <taxon>Listeriaceae</taxon>
        <taxon>Listeria</taxon>
    </lineage>
</organism>
<feature type="signal peptide" evidence="2">
    <location>
        <begin position="1"/>
        <end position="35"/>
    </location>
</feature>
<dbReference type="EMBL" id="JAARPY010000020">
    <property type="protein sequence ID" value="MBC1399921.1"/>
    <property type="molecule type" value="Genomic_DNA"/>
</dbReference>
<reference evidence="3 4" key="1">
    <citation type="submission" date="2020-03" db="EMBL/GenBank/DDBJ databases">
        <title>Soil Listeria distribution.</title>
        <authorList>
            <person name="Liao J."/>
            <person name="Wiedmann M."/>
        </authorList>
    </citation>
    <scope>NUCLEOTIDE SEQUENCE [LARGE SCALE GENOMIC DNA]</scope>
    <source>
        <strain evidence="3 4">FSL L7-1645</strain>
    </source>
</reference>
<feature type="chain" id="PRO_5032649142" evidence="2">
    <location>
        <begin position="36"/>
        <end position="638"/>
    </location>
</feature>
<evidence type="ECO:0000313" key="4">
    <source>
        <dbReference type="Proteomes" id="UP000571128"/>
    </source>
</evidence>
<dbReference type="NCBIfam" id="TIGR04226">
    <property type="entry name" value="RrgB_K2N_iso_D2"/>
    <property type="match status" value="2"/>
</dbReference>
<evidence type="ECO:0000313" key="3">
    <source>
        <dbReference type="EMBL" id="MBC1399921.1"/>
    </source>
</evidence>
<keyword evidence="2" id="KW-0732">Signal</keyword>
<dbReference type="Proteomes" id="UP000571128">
    <property type="component" value="Unassembled WGS sequence"/>
</dbReference>
<proteinExistence type="predicted"/>
<dbReference type="InterPro" id="IPR026466">
    <property type="entry name" value="Fim_isopep_form_D2_dom"/>
</dbReference>
<sequence length="638" mass="71947">MIKTNRKQGMKKKIAVVTGVAVLSTQLLGVSNVLAAPILDAPNASVPSSDETASAKYEFIAGFNEEKTKVEPFGGQWSEKANLEGRGKDWYTIKPTDDQKGKIGVRYTNVGRYGGEELDLVITVNDWKSFNKHQGDIAYSKTQIGHITQQYDWVDQTWSFVKTGTDEKVKVSGYMTINDIDFLQYVAFSPDTVKQIDSIKVPVADSKIEFDENGGAWKFYAPSDYASNDEDLDAMFTFLYSDASELTFKWGRDNSDLNENSRPDEALVSGDYFGYLAKKPLRTETLVPEKKVTDEDEKEVDENTLANLEEGFYYDIYHTVPDEWADFYYKSYSFTDTILPVLDITKIEVFNEEGEDVSNFFTDQTEGNTVRLEATKEALESPEFYRHTYNYKIHVKLKPNADLSDYIDKEGSTNLPNQANVTIDDDPKDSNEVITHPPKVEQTAVKKIIDANGKLVDYADLKAGEAFQYRLDFNVPNTFKLDDLQLQDDLEDVLDLQGVHVLDANGDQDITEQGTLVLDEEKEAFTWTAKQPNTLAGHPIYVVVDAQVKADADLTPYLNEENQVRIPNVGHMLVNGDDLRTNEVDVSVPYKKEEKPVVKEKETPQPKTVETPQTVTSLPKTGTTGSGYGFLDFFKKWF</sequence>
<accession>A0A841YHU7</accession>
<protein>
    <submittedName>
        <fullName evidence="3">Isopeptide-forming domain-containing fimbrial protein</fullName>
    </submittedName>
</protein>